<evidence type="ECO:0000256" key="1">
    <source>
        <dbReference type="SAM" id="MobiDB-lite"/>
    </source>
</evidence>
<feature type="region of interest" description="Disordered" evidence="1">
    <location>
        <begin position="74"/>
        <end position="106"/>
    </location>
</feature>
<organism evidence="2 3">
    <name type="scientific">Portunus trituberculatus</name>
    <name type="common">Swimming crab</name>
    <name type="synonym">Neptunus trituberculatus</name>
    <dbReference type="NCBI Taxonomy" id="210409"/>
    <lineage>
        <taxon>Eukaryota</taxon>
        <taxon>Metazoa</taxon>
        <taxon>Ecdysozoa</taxon>
        <taxon>Arthropoda</taxon>
        <taxon>Crustacea</taxon>
        <taxon>Multicrustacea</taxon>
        <taxon>Malacostraca</taxon>
        <taxon>Eumalacostraca</taxon>
        <taxon>Eucarida</taxon>
        <taxon>Decapoda</taxon>
        <taxon>Pleocyemata</taxon>
        <taxon>Brachyura</taxon>
        <taxon>Eubrachyura</taxon>
        <taxon>Portunoidea</taxon>
        <taxon>Portunidae</taxon>
        <taxon>Portuninae</taxon>
        <taxon>Portunus</taxon>
    </lineage>
</organism>
<comment type="caution">
    <text evidence="2">The sequence shown here is derived from an EMBL/GenBank/DDBJ whole genome shotgun (WGS) entry which is preliminary data.</text>
</comment>
<proteinExistence type="predicted"/>
<feature type="region of interest" description="Disordered" evidence="1">
    <location>
        <begin position="24"/>
        <end position="60"/>
    </location>
</feature>
<dbReference type="Proteomes" id="UP000324222">
    <property type="component" value="Unassembled WGS sequence"/>
</dbReference>
<name>A0A5B7GKJ0_PORTR</name>
<reference evidence="2 3" key="1">
    <citation type="submission" date="2019-05" db="EMBL/GenBank/DDBJ databases">
        <title>Another draft genome of Portunus trituberculatus and its Hox gene families provides insights of decapod evolution.</title>
        <authorList>
            <person name="Jeong J.-H."/>
            <person name="Song I."/>
            <person name="Kim S."/>
            <person name="Choi T."/>
            <person name="Kim D."/>
            <person name="Ryu S."/>
            <person name="Kim W."/>
        </authorList>
    </citation>
    <scope>NUCLEOTIDE SEQUENCE [LARGE SCALE GENOMIC DNA]</scope>
    <source>
        <tissue evidence="2">Muscle</tissue>
    </source>
</reference>
<evidence type="ECO:0000313" key="3">
    <source>
        <dbReference type="Proteomes" id="UP000324222"/>
    </source>
</evidence>
<gene>
    <name evidence="2" type="ORF">E2C01_054674</name>
</gene>
<keyword evidence="3" id="KW-1185">Reference proteome</keyword>
<protein>
    <submittedName>
        <fullName evidence="2">Uncharacterized protein</fullName>
    </submittedName>
</protein>
<dbReference type="AlphaFoldDB" id="A0A5B7GKJ0"/>
<dbReference type="EMBL" id="VSRR010017725">
    <property type="protein sequence ID" value="MPC60621.1"/>
    <property type="molecule type" value="Genomic_DNA"/>
</dbReference>
<sequence>MVPSAARGLRTRIPLIRQQLEHRPGCSEKGSTCMGDRGPCPPTTRSSPQAALQTHPTVTRTKSDRRAIFSISTVQPRPLKRRGRGLMGGTRAAQGKAPSRDATTPEPLNALRIFGITVCATGSLANQDSDTHCDGIKDN</sequence>
<evidence type="ECO:0000313" key="2">
    <source>
        <dbReference type="EMBL" id="MPC60621.1"/>
    </source>
</evidence>
<accession>A0A5B7GKJ0</accession>
<feature type="compositionally biased region" description="Polar residues" evidence="1">
    <location>
        <begin position="43"/>
        <end position="60"/>
    </location>
</feature>